<keyword evidence="4" id="KW-1185">Reference proteome</keyword>
<dbReference type="AlphaFoldDB" id="A0A8K0CI66"/>
<dbReference type="InterPro" id="IPR015943">
    <property type="entry name" value="WD40/YVTN_repeat-like_dom_sf"/>
</dbReference>
<accession>A0A8K0CI66</accession>
<reference evidence="3" key="1">
    <citation type="submission" date="2019-08" db="EMBL/GenBank/DDBJ databases">
        <title>The genome of the North American firefly Photinus pyralis.</title>
        <authorList>
            <consortium name="Photinus pyralis genome working group"/>
            <person name="Fallon T.R."/>
            <person name="Sander Lower S.E."/>
            <person name="Weng J.-K."/>
        </authorList>
    </citation>
    <scope>NUCLEOTIDE SEQUENCE</scope>
    <source>
        <strain evidence="3">TRF0915ILg1</strain>
        <tissue evidence="3">Whole body</tissue>
    </source>
</reference>
<feature type="repeat" description="WD" evidence="1">
    <location>
        <begin position="241"/>
        <end position="282"/>
    </location>
</feature>
<proteinExistence type="predicted"/>
<sequence length="325" mass="36425">MYKYEKTITLVTVASPINQNLALLDANEYINADTLACIHEGHVNVIPILNPDRHGKYVPLLSGKERGKGFIKQIKWVRLTGETIFVVASTIGLQIYDAELCDVKFFHSCKATGGDMHYTNGICVIEHNILCVGTNLGTIWLFQGNESNTDFEVIDRIYAHDDGPIKFLDGMGKYLVSSSEECTYLWSLCDKQYEISRQIYVDGLFSTPTALKVASYLTFIGYESGELCVFDILNPDFHLRTVAHKLEITAIDFSVLKHFTLTASTDCYIKIWTFNEFSSEGTCIFSVFNESGPLCGAAFLNHNCTEFCAVTANDISVNVYIKEEK</sequence>
<evidence type="ECO:0000256" key="1">
    <source>
        <dbReference type="PROSITE-ProRule" id="PRU00221"/>
    </source>
</evidence>
<dbReference type="EMBL" id="VTPC01090172">
    <property type="protein sequence ID" value="KAF2884437.1"/>
    <property type="molecule type" value="Genomic_DNA"/>
</dbReference>
<dbReference type="OrthoDB" id="756370at2759"/>
<dbReference type="InterPro" id="IPR036322">
    <property type="entry name" value="WD40_repeat_dom_sf"/>
</dbReference>
<dbReference type="InterPro" id="IPR001680">
    <property type="entry name" value="WD40_rpt"/>
</dbReference>
<evidence type="ECO:0000259" key="2">
    <source>
        <dbReference type="Pfam" id="PF21031"/>
    </source>
</evidence>
<dbReference type="Proteomes" id="UP000801492">
    <property type="component" value="Unassembled WGS sequence"/>
</dbReference>
<keyword evidence="1" id="KW-0853">WD repeat</keyword>
<dbReference type="Gene3D" id="2.130.10.10">
    <property type="entry name" value="YVTN repeat-like/Quinoprotein amine dehydrogenase"/>
    <property type="match status" value="1"/>
</dbReference>
<gene>
    <name evidence="3" type="ORF">ILUMI_21735</name>
</gene>
<evidence type="ECO:0000313" key="4">
    <source>
        <dbReference type="Proteomes" id="UP000801492"/>
    </source>
</evidence>
<dbReference type="PROSITE" id="PS50082">
    <property type="entry name" value="WD_REPEATS_2"/>
    <property type="match status" value="1"/>
</dbReference>
<protein>
    <recommendedName>
        <fullName evidence="2">WD repeat-containing protein 54 beta-propeller domain-containing protein</fullName>
    </recommendedName>
</protein>
<dbReference type="InterPro" id="IPR049546">
    <property type="entry name" value="WDR54_beta_prop"/>
</dbReference>
<evidence type="ECO:0000313" key="3">
    <source>
        <dbReference type="EMBL" id="KAF2884437.1"/>
    </source>
</evidence>
<comment type="caution">
    <text evidence="3">The sequence shown here is derived from an EMBL/GenBank/DDBJ whole genome shotgun (WGS) entry which is preliminary data.</text>
</comment>
<organism evidence="3 4">
    <name type="scientific">Ignelater luminosus</name>
    <name type="common">Cucubano</name>
    <name type="synonym">Pyrophorus luminosus</name>
    <dbReference type="NCBI Taxonomy" id="2038154"/>
    <lineage>
        <taxon>Eukaryota</taxon>
        <taxon>Metazoa</taxon>
        <taxon>Ecdysozoa</taxon>
        <taxon>Arthropoda</taxon>
        <taxon>Hexapoda</taxon>
        <taxon>Insecta</taxon>
        <taxon>Pterygota</taxon>
        <taxon>Neoptera</taxon>
        <taxon>Endopterygota</taxon>
        <taxon>Coleoptera</taxon>
        <taxon>Polyphaga</taxon>
        <taxon>Elateriformia</taxon>
        <taxon>Elateroidea</taxon>
        <taxon>Elateridae</taxon>
        <taxon>Agrypninae</taxon>
        <taxon>Pyrophorini</taxon>
        <taxon>Ignelater</taxon>
    </lineage>
</organism>
<name>A0A8K0CI66_IGNLU</name>
<dbReference type="Pfam" id="PF21031">
    <property type="entry name" value="WDR54"/>
    <property type="match status" value="1"/>
</dbReference>
<feature type="domain" description="WD repeat-containing protein 54 beta-propeller" evidence="2">
    <location>
        <begin position="1"/>
        <end position="315"/>
    </location>
</feature>
<dbReference type="SUPFAM" id="SSF50978">
    <property type="entry name" value="WD40 repeat-like"/>
    <property type="match status" value="1"/>
</dbReference>